<keyword evidence="4" id="KW-1185">Reference proteome</keyword>
<name>A0ABC8LNC5_ERUVS</name>
<feature type="compositionally biased region" description="Basic and acidic residues" evidence="1">
    <location>
        <begin position="1"/>
        <end position="17"/>
    </location>
</feature>
<gene>
    <name evidence="3" type="ORF">ERUC_LOCUS37492</name>
</gene>
<organism evidence="3 4">
    <name type="scientific">Eruca vesicaria subsp. sativa</name>
    <name type="common">Garden rocket</name>
    <name type="synonym">Eruca sativa</name>
    <dbReference type="NCBI Taxonomy" id="29727"/>
    <lineage>
        <taxon>Eukaryota</taxon>
        <taxon>Viridiplantae</taxon>
        <taxon>Streptophyta</taxon>
        <taxon>Embryophyta</taxon>
        <taxon>Tracheophyta</taxon>
        <taxon>Spermatophyta</taxon>
        <taxon>Magnoliopsida</taxon>
        <taxon>eudicotyledons</taxon>
        <taxon>Gunneridae</taxon>
        <taxon>Pentapetalae</taxon>
        <taxon>rosids</taxon>
        <taxon>malvids</taxon>
        <taxon>Brassicales</taxon>
        <taxon>Brassicaceae</taxon>
        <taxon>Brassiceae</taxon>
        <taxon>Eruca</taxon>
    </lineage>
</organism>
<keyword evidence="2" id="KW-0812">Transmembrane</keyword>
<evidence type="ECO:0000313" key="3">
    <source>
        <dbReference type="EMBL" id="CAH8385009.1"/>
    </source>
</evidence>
<dbReference type="AlphaFoldDB" id="A0ABC8LNC5"/>
<accession>A0ABC8LNC5</accession>
<proteinExistence type="predicted"/>
<dbReference type="EMBL" id="CAKOAT010641821">
    <property type="protein sequence ID" value="CAH8385009.1"/>
    <property type="molecule type" value="Genomic_DNA"/>
</dbReference>
<evidence type="ECO:0000256" key="1">
    <source>
        <dbReference type="SAM" id="MobiDB-lite"/>
    </source>
</evidence>
<feature type="transmembrane region" description="Helical" evidence="2">
    <location>
        <begin position="278"/>
        <end position="296"/>
    </location>
</feature>
<keyword evidence="2" id="KW-1133">Transmembrane helix</keyword>
<sequence>MRYREDRKTYRQGDIRYRTGPYKRQQDHIWREKSRDGVSGEEREGSSTLRGVDRIAPYAQPAGSGAVALGTTTSTCSAMDKGKASTSVRRLASAIVSPTGTAHVHEGNITIREKGATRALTFSPRSLHVEDNCLENDQMIEALHDEDTEEQSVGRLLESEGQDFDLLGEELKEMEETRVGSVLESSTSRRAVHKPSRMNVPLGIQSKKTEFLRRGSPRSLAAKSPGPRGILRDVSLLCSATTLSSAPRRLSPLLRDDSLIHYFSDVSFLLSSYAPSRLLSVSAPLLVCYATAPLLVFSATATLLFCSATATLLVCSATAPLLRDVSRRRQFCSCVTAAEETN</sequence>
<feature type="transmembrane region" description="Helical" evidence="2">
    <location>
        <begin position="302"/>
        <end position="322"/>
    </location>
</feature>
<evidence type="ECO:0000256" key="2">
    <source>
        <dbReference type="SAM" id="Phobius"/>
    </source>
</evidence>
<dbReference type="Proteomes" id="UP001642260">
    <property type="component" value="Unassembled WGS sequence"/>
</dbReference>
<feature type="region of interest" description="Disordered" evidence="1">
    <location>
        <begin position="1"/>
        <end position="50"/>
    </location>
</feature>
<keyword evidence="2" id="KW-0472">Membrane</keyword>
<comment type="caution">
    <text evidence="3">The sequence shown here is derived from an EMBL/GenBank/DDBJ whole genome shotgun (WGS) entry which is preliminary data.</text>
</comment>
<protein>
    <submittedName>
        <fullName evidence="3">Uncharacterized protein</fullName>
    </submittedName>
</protein>
<reference evidence="3 4" key="1">
    <citation type="submission" date="2022-03" db="EMBL/GenBank/DDBJ databases">
        <authorList>
            <person name="Macdonald S."/>
            <person name="Ahmed S."/>
            <person name="Newling K."/>
        </authorList>
    </citation>
    <scope>NUCLEOTIDE SEQUENCE [LARGE SCALE GENOMIC DNA]</scope>
</reference>
<evidence type="ECO:0000313" key="4">
    <source>
        <dbReference type="Proteomes" id="UP001642260"/>
    </source>
</evidence>
<feature type="compositionally biased region" description="Basic and acidic residues" evidence="1">
    <location>
        <begin position="24"/>
        <end position="45"/>
    </location>
</feature>